<dbReference type="Proteomes" id="UP001165283">
    <property type="component" value="Unassembled WGS sequence"/>
</dbReference>
<evidence type="ECO:0000256" key="4">
    <source>
        <dbReference type="ARBA" id="ARBA00022692"/>
    </source>
</evidence>
<gene>
    <name evidence="9" type="primary">eccD</name>
    <name evidence="9" type="ORF">KDL28_07665</name>
</gene>
<comment type="subcellular location">
    <subcellularLocation>
        <location evidence="1">Cell membrane</location>
        <topology evidence="1">Multi-pass membrane protein</topology>
    </subcellularLocation>
</comment>
<sequence length="444" mass="43164">MSTATTYCRLTVLAPRTRVDVALPADIPVAELVPMVLELVGEPAPGRPPRPWRLRGPAGGPLPAAATLAQLGVLDGEMLRLSPDGAAPAPPVFDDPVDALADTAAPMRAAQRRCLAALVLVVAGAAAAVLATGGIVGGLVAAAAAVVAVVAAGRLDDDRTAALVAAVAAVPLAAAAGWALLPAASGAARLLLAALAAGVTAAAGQVTVRVLAPALVAAVTAAVPTMLGCLAVIWFDAPPAATAVGVGVLAVVLGPLVPRAALRLSGLPRPVVPADGGELTDPDRDADVLPPDELAERAALARGYLAGLVAGCATVAAVGALAGAAATGSWAGPVLAGITAGVLGLRSRGFADPTPTCALLATSAATATGLVALLALADPVLAAPIGAAVLLLAAAAAVASLHRTRPAGSPVARRAVDFLEYGLTIAAVPVALAAMDLFTLASRI</sequence>
<organism evidence="9 10">
    <name type="scientific">Pseudonocardia humida</name>
    <dbReference type="NCBI Taxonomy" id="2800819"/>
    <lineage>
        <taxon>Bacteria</taxon>
        <taxon>Bacillati</taxon>
        <taxon>Actinomycetota</taxon>
        <taxon>Actinomycetes</taxon>
        <taxon>Pseudonocardiales</taxon>
        <taxon>Pseudonocardiaceae</taxon>
        <taxon>Pseudonocardia</taxon>
    </lineage>
</organism>
<evidence type="ECO:0000313" key="9">
    <source>
        <dbReference type="EMBL" id="MCO1654934.1"/>
    </source>
</evidence>
<dbReference type="NCBIfam" id="TIGR03920">
    <property type="entry name" value="T7SS_EccD"/>
    <property type="match status" value="1"/>
</dbReference>
<feature type="domain" description="EccD-like transmembrane" evidence="8">
    <location>
        <begin position="113"/>
        <end position="441"/>
    </location>
</feature>
<feature type="transmembrane region" description="Helical" evidence="7">
    <location>
        <begin position="241"/>
        <end position="262"/>
    </location>
</feature>
<feature type="transmembrane region" description="Helical" evidence="7">
    <location>
        <begin position="187"/>
        <end position="208"/>
    </location>
</feature>
<evidence type="ECO:0000259" key="8">
    <source>
        <dbReference type="Pfam" id="PF19053"/>
    </source>
</evidence>
<accession>A0ABT0ZWA9</accession>
<feature type="transmembrane region" description="Helical" evidence="7">
    <location>
        <begin position="114"/>
        <end position="131"/>
    </location>
</feature>
<feature type="transmembrane region" description="Helical" evidence="7">
    <location>
        <begin position="421"/>
        <end position="441"/>
    </location>
</feature>
<evidence type="ECO:0000256" key="5">
    <source>
        <dbReference type="ARBA" id="ARBA00022989"/>
    </source>
</evidence>
<dbReference type="InterPro" id="IPR044049">
    <property type="entry name" value="EccD_transm"/>
</dbReference>
<evidence type="ECO:0000256" key="7">
    <source>
        <dbReference type="SAM" id="Phobius"/>
    </source>
</evidence>
<proteinExistence type="inferred from homology"/>
<evidence type="ECO:0000256" key="6">
    <source>
        <dbReference type="ARBA" id="ARBA00023136"/>
    </source>
</evidence>
<dbReference type="RefSeq" id="WP_252436691.1">
    <property type="nucleotide sequence ID" value="NZ_JAGSOV010000016.1"/>
</dbReference>
<dbReference type="Pfam" id="PF19053">
    <property type="entry name" value="EccD"/>
    <property type="match status" value="1"/>
</dbReference>
<dbReference type="Gene3D" id="3.10.20.90">
    <property type="entry name" value="Phosphatidylinositol 3-kinase Catalytic Subunit, Chain A, domain 1"/>
    <property type="match status" value="1"/>
</dbReference>
<feature type="transmembrane region" description="Helical" evidence="7">
    <location>
        <begin position="162"/>
        <end position="181"/>
    </location>
</feature>
<keyword evidence="6 7" id="KW-0472">Membrane</keyword>
<feature type="transmembrane region" description="Helical" evidence="7">
    <location>
        <begin position="357"/>
        <end position="376"/>
    </location>
</feature>
<dbReference type="PIRSF" id="PIRSF017804">
    <property type="entry name" value="Secretion_EccD1"/>
    <property type="match status" value="1"/>
</dbReference>
<feature type="transmembrane region" description="Helical" evidence="7">
    <location>
        <begin position="137"/>
        <end position="155"/>
    </location>
</feature>
<evidence type="ECO:0000256" key="2">
    <source>
        <dbReference type="ARBA" id="ARBA00006162"/>
    </source>
</evidence>
<comment type="similarity">
    <text evidence="2">Belongs to the EccD/Snm4 family.</text>
</comment>
<keyword evidence="3" id="KW-1003">Cell membrane</keyword>
<comment type="caution">
    <text evidence="9">The sequence shown here is derived from an EMBL/GenBank/DDBJ whole genome shotgun (WGS) entry which is preliminary data.</text>
</comment>
<evidence type="ECO:0000256" key="3">
    <source>
        <dbReference type="ARBA" id="ARBA00022475"/>
    </source>
</evidence>
<evidence type="ECO:0000256" key="1">
    <source>
        <dbReference type="ARBA" id="ARBA00004651"/>
    </source>
</evidence>
<keyword evidence="5 7" id="KW-1133">Transmembrane helix</keyword>
<feature type="transmembrane region" description="Helical" evidence="7">
    <location>
        <begin position="328"/>
        <end position="345"/>
    </location>
</feature>
<dbReference type="InterPro" id="IPR024962">
    <property type="entry name" value="YukD-like"/>
</dbReference>
<feature type="transmembrane region" description="Helical" evidence="7">
    <location>
        <begin position="215"/>
        <end position="235"/>
    </location>
</feature>
<keyword evidence="10" id="KW-1185">Reference proteome</keyword>
<feature type="transmembrane region" description="Helical" evidence="7">
    <location>
        <begin position="303"/>
        <end position="322"/>
    </location>
</feature>
<feature type="transmembrane region" description="Helical" evidence="7">
    <location>
        <begin position="382"/>
        <end position="401"/>
    </location>
</feature>
<dbReference type="InterPro" id="IPR006707">
    <property type="entry name" value="T7SS_EccD"/>
</dbReference>
<keyword evidence="4 7" id="KW-0812">Transmembrane</keyword>
<name>A0ABT0ZWA9_9PSEU</name>
<dbReference type="EMBL" id="JAGSOV010000016">
    <property type="protein sequence ID" value="MCO1654934.1"/>
    <property type="molecule type" value="Genomic_DNA"/>
</dbReference>
<reference evidence="9" key="1">
    <citation type="submission" date="2021-04" db="EMBL/GenBank/DDBJ databases">
        <title>Pseudonocardia sp. nov., isolated from sandy soil of mangrove forest.</title>
        <authorList>
            <person name="Zan Z."/>
            <person name="Huang R."/>
            <person name="Liu W."/>
        </authorList>
    </citation>
    <scope>NUCLEOTIDE SEQUENCE</scope>
    <source>
        <strain evidence="9">S2-4</strain>
    </source>
</reference>
<evidence type="ECO:0000313" key="10">
    <source>
        <dbReference type="Proteomes" id="UP001165283"/>
    </source>
</evidence>
<protein>
    <submittedName>
        <fullName evidence="9">Type VII secretion integral membrane protein EccD</fullName>
    </submittedName>
</protein>
<dbReference type="Pfam" id="PF08817">
    <property type="entry name" value="YukD"/>
    <property type="match status" value="1"/>
</dbReference>